<keyword evidence="2" id="KW-1185">Reference proteome</keyword>
<protein>
    <submittedName>
        <fullName evidence="1">Uncharacterized protein</fullName>
    </submittedName>
</protein>
<name>A0ABT7E7Y5_9NEIS</name>
<reference evidence="1" key="1">
    <citation type="submission" date="2023-03" db="EMBL/GenBank/DDBJ databases">
        <title>Chitinimonas shenzhenensis gen. nov., sp. nov., a novel member of family Burkholderiaceae isolated from activated sludge collected in Shen Zhen, China.</title>
        <authorList>
            <person name="Wang X."/>
        </authorList>
    </citation>
    <scope>NUCLEOTIDE SEQUENCE</scope>
    <source>
        <strain evidence="1">DQS-5</strain>
    </source>
</reference>
<gene>
    <name evidence="1" type="ORF">PZA18_23540</name>
</gene>
<dbReference type="RefSeq" id="WP_284103337.1">
    <property type="nucleotide sequence ID" value="NZ_JARRAF010000091.1"/>
</dbReference>
<evidence type="ECO:0000313" key="2">
    <source>
        <dbReference type="Proteomes" id="UP001172778"/>
    </source>
</evidence>
<dbReference type="Proteomes" id="UP001172778">
    <property type="component" value="Unassembled WGS sequence"/>
</dbReference>
<dbReference type="EMBL" id="JARRAF010000091">
    <property type="protein sequence ID" value="MDK2127017.1"/>
    <property type="molecule type" value="Genomic_DNA"/>
</dbReference>
<sequence>MSNKFPTEALNPNGKIFGIARSVDGRIAIDRPNLPKDVDFVITSNGQLVLGQKHTTLANNADVLAAGQMKLSGKGDIRLIDNLSGHYRPTVAEGLRVPELLNEMGFKTNGAYLKLYEFTLDADGFVTNSTLNINRQLK</sequence>
<comment type="caution">
    <text evidence="1">The sequence shown here is derived from an EMBL/GenBank/DDBJ whole genome shotgun (WGS) entry which is preliminary data.</text>
</comment>
<organism evidence="1 2">
    <name type="scientific">Parachitinimonas caeni</name>
    <dbReference type="NCBI Taxonomy" id="3031301"/>
    <lineage>
        <taxon>Bacteria</taxon>
        <taxon>Pseudomonadati</taxon>
        <taxon>Pseudomonadota</taxon>
        <taxon>Betaproteobacteria</taxon>
        <taxon>Neisseriales</taxon>
        <taxon>Chitinibacteraceae</taxon>
        <taxon>Parachitinimonas</taxon>
    </lineage>
</organism>
<evidence type="ECO:0000313" key="1">
    <source>
        <dbReference type="EMBL" id="MDK2127017.1"/>
    </source>
</evidence>
<proteinExistence type="predicted"/>
<accession>A0ABT7E7Y5</accession>